<evidence type="ECO:0000256" key="1">
    <source>
        <dbReference type="ARBA" id="ARBA00001966"/>
    </source>
</evidence>
<dbReference type="EC" id="1.1.99.-" evidence="4"/>
<keyword evidence="2" id="KW-0479">Metal-binding</keyword>
<evidence type="ECO:0000259" key="3">
    <source>
        <dbReference type="Pfam" id="PF13186"/>
    </source>
</evidence>
<comment type="caution">
    <text evidence="4">The sequence shown here is derived from an EMBL/GenBank/DDBJ whole genome shotgun (WGS) entry which is preliminary data.</text>
</comment>
<feature type="domain" description="4Fe4S-binding SPASM" evidence="3">
    <location>
        <begin position="40"/>
        <end position="95"/>
    </location>
</feature>
<dbReference type="InterPro" id="IPR047207">
    <property type="entry name" value="SPASM_anSME"/>
</dbReference>
<dbReference type="Gene3D" id="3.20.20.70">
    <property type="entry name" value="Aldolase class I"/>
    <property type="match status" value="1"/>
</dbReference>
<keyword evidence="4" id="KW-0560">Oxidoreductase</keyword>
<keyword evidence="2" id="KW-0408">Iron</keyword>
<accession>A0A645IST5</accession>
<dbReference type="SUPFAM" id="SSF102114">
    <property type="entry name" value="Radical SAM enzymes"/>
    <property type="match status" value="1"/>
</dbReference>
<protein>
    <submittedName>
        <fullName evidence="4">Anaerobic sulfatase-maturating enzyme</fullName>
        <ecNumber evidence="4">1.1.99.-</ecNumber>
    </submittedName>
</protein>
<keyword evidence="2" id="KW-0411">Iron-sulfur</keyword>
<sequence>MKKDVGQYFVQIFDATLANTVGEQPGSCIYAEKCGHASVMEFNGDVYACDHYVFPEYKIGNIKTHTIFEMMFSEKQLRFGADKKDKLPTQCRECEFLKLCNGECPKNRIIKTPTGEPGLNYLCAGFKMYYRHTKPYMEFMANELFFKRSPANVMHWARENKK</sequence>
<dbReference type="InterPro" id="IPR058240">
    <property type="entry name" value="rSAM_sf"/>
</dbReference>
<dbReference type="EMBL" id="VSSQ01120580">
    <property type="protein sequence ID" value="MPN53449.1"/>
    <property type="molecule type" value="Genomic_DNA"/>
</dbReference>
<dbReference type="GO" id="GO:0016491">
    <property type="term" value="F:oxidoreductase activity"/>
    <property type="evidence" value="ECO:0007669"/>
    <property type="project" value="UniProtKB-KW"/>
</dbReference>
<reference evidence="4" key="1">
    <citation type="submission" date="2019-08" db="EMBL/GenBank/DDBJ databases">
        <authorList>
            <person name="Kucharzyk K."/>
            <person name="Murdoch R.W."/>
            <person name="Higgins S."/>
            <person name="Loffler F."/>
        </authorList>
    </citation>
    <scope>NUCLEOTIDE SEQUENCE</scope>
</reference>
<dbReference type="InterPro" id="IPR023885">
    <property type="entry name" value="4Fe4S-binding_SPASM_dom"/>
</dbReference>
<comment type="cofactor">
    <cofactor evidence="1">
        <name>[4Fe-4S] cluster</name>
        <dbReference type="ChEBI" id="CHEBI:49883"/>
    </cofactor>
</comment>
<proteinExistence type="predicted"/>
<dbReference type="GO" id="GO:0051539">
    <property type="term" value="F:4 iron, 4 sulfur cluster binding"/>
    <property type="evidence" value="ECO:0007669"/>
    <property type="project" value="UniProtKB-KW"/>
</dbReference>
<organism evidence="4">
    <name type="scientific">bioreactor metagenome</name>
    <dbReference type="NCBI Taxonomy" id="1076179"/>
    <lineage>
        <taxon>unclassified sequences</taxon>
        <taxon>metagenomes</taxon>
        <taxon>ecological metagenomes</taxon>
    </lineage>
</organism>
<name>A0A645IST5_9ZZZZ</name>
<dbReference type="PANTHER" id="PTHR43273">
    <property type="entry name" value="ANAEROBIC SULFATASE-MATURATING ENZYME HOMOLOG ASLB-RELATED"/>
    <property type="match status" value="1"/>
</dbReference>
<dbReference type="PANTHER" id="PTHR43273:SF3">
    <property type="entry name" value="ANAEROBIC SULFATASE-MATURATING ENZYME HOMOLOG ASLB-RELATED"/>
    <property type="match status" value="1"/>
</dbReference>
<dbReference type="AlphaFoldDB" id="A0A645IST5"/>
<dbReference type="InterPro" id="IPR013785">
    <property type="entry name" value="Aldolase_TIM"/>
</dbReference>
<dbReference type="Pfam" id="PF13186">
    <property type="entry name" value="SPASM"/>
    <property type="match status" value="1"/>
</dbReference>
<dbReference type="NCBIfam" id="TIGR04085">
    <property type="entry name" value="rSAM_more_4Fe4S"/>
    <property type="match status" value="1"/>
</dbReference>
<keyword evidence="2" id="KW-0004">4Fe-4S</keyword>
<evidence type="ECO:0000256" key="2">
    <source>
        <dbReference type="ARBA" id="ARBA00022485"/>
    </source>
</evidence>
<dbReference type="CDD" id="cd21120">
    <property type="entry name" value="SPASM_anSME"/>
    <property type="match status" value="1"/>
</dbReference>
<evidence type="ECO:0000313" key="4">
    <source>
        <dbReference type="EMBL" id="MPN53449.1"/>
    </source>
</evidence>
<gene>
    <name evidence="4" type="primary">chuR_8</name>
    <name evidence="4" type="ORF">SDC9_201113</name>
</gene>
<dbReference type="InterPro" id="IPR023867">
    <property type="entry name" value="Sulphatase_maturase_rSAM"/>
</dbReference>